<keyword evidence="2" id="KW-1185">Reference proteome</keyword>
<name>A0ACD5C4N9_9SPHI</name>
<protein>
    <submittedName>
        <fullName evidence="1">DUF6712 family protein</fullName>
    </submittedName>
</protein>
<accession>A0ACD5C4N9</accession>
<sequence>MRLFSDINEIKQKVTLNDTIKLQEIRPQISRTERSQIQPLLGNEFYNELAEAYAAALAILETKPEAEKKKIKDSGTQYLLMTEKYWPVMEIVQDAIANITFMNAIDQVQVSIGATGVSISVNDTKKTAFQWQIDNLKYQFASDGFNALNELLLYLEANLTDFPVWAASEAYFEQKKFFVETAEIFSENYQINANRMTYLTLRYIMKRVEWNDVRTKISEPLFLKLKEKQLSGYTTKEKILLERFLIPGIVLLTVAKGIVERAIEVTDLGVQINLYTYYVTLKDARKKGGDSEREKMIEQLTNDGNKYLDEARNYIDANEADFPDARDVETEMSYRVINKPESGIFGM</sequence>
<organism evidence="1 2">
    <name type="scientific">Sphingobacterium thalpophilum</name>
    <dbReference type="NCBI Taxonomy" id="259"/>
    <lineage>
        <taxon>Bacteria</taxon>
        <taxon>Pseudomonadati</taxon>
        <taxon>Bacteroidota</taxon>
        <taxon>Sphingobacteriia</taxon>
        <taxon>Sphingobacteriales</taxon>
        <taxon>Sphingobacteriaceae</taxon>
        <taxon>Sphingobacterium</taxon>
    </lineage>
</organism>
<gene>
    <name evidence="1" type="ORF">AACH28_04610</name>
</gene>
<dbReference type="Proteomes" id="UP001485301">
    <property type="component" value="Chromosome"/>
</dbReference>
<dbReference type="EMBL" id="CP151087">
    <property type="protein sequence ID" value="WZN56815.1"/>
    <property type="molecule type" value="Genomic_DNA"/>
</dbReference>
<proteinExistence type="predicted"/>
<evidence type="ECO:0000313" key="2">
    <source>
        <dbReference type="Proteomes" id="UP001485301"/>
    </source>
</evidence>
<reference evidence="1" key="1">
    <citation type="submission" date="2024-04" db="EMBL/GenBank/DDBJ databases">
        <title>Complete genome sequence of Sphingobacterium thalpophiium BAA-1094.</title>
        <authorList>
            <person name="Adaikpoh B.I."/>
        </authorList>
    </citation>
    <scope>NUCLEOTIDE SEQUENCE</scope>
    <source>
        <strain evidence="1">BAA-1094</strain>
    </source>
</reference>
<evidence type="ECO:0000313" key="1">
    <source>
        <dbReference type="EMBL" id="WZN56815.1"/>
    </source>
</evidence>